<gene>
    <name evidence="2" type="ORF">C1I91_08685</name>
</gene>
<name>A0A3R5U8E2_9CLOT</name>
<keyword evidence="1" id="KW-1133">Transmembrane helix</keyword>
<dbReference type="AlphaFoldDB" id="A0A3R5U8E2"/>
<evidence type="ECO:0000313" key="2">
    <source>
        <dbReference type="EMBL" id="QAA31717.1"/>
    </source>
</evidence>
<keyword evidence="1" id="KW-0472">Membrane</keyword>
<dbReference type="Proteomes" id="UP000286268">
    <property type="component" value="Chromosome"/>
</dbReference>
<accession>A0A3R5U8E2</accession>
<dbReference type="EMBL" id="CP025746">
    <property type="protein sequence ID" value="QAA31717.1"/>
    <property type="molecule type" value="Genomic_DNA"/>
</dbReference>
<keyword evidence="3" id="KW-1185">Reference proteome</keyword>
<dbReference type="KEGG" id="cmah:C1I91_08685"/>
<evidence type="ECO:0000313" key="3">
    <source>
        <dbReference type="Proteomes" id="UP000286268"/>
    </source>
</evidence>
<evidence type="ECO:0000256" key="1">
    <source>
        <dbReference type="SAM" id="Phobius"/>
    </source>
</evidence>
<keyword evidence="1" id="KW-0812">Transmembrane</keyword>
<reference evidence="2 3" key="1">
    <citation type="submission" date="2018-01" db="EMBL/GenBank/DDBJ databases">
        <title>Genome Sequencing and Assembly of Anaerobacter polyendosporus strain CT4.</title>
        <authorList>
            <person name="Tachaapaikoon C."/>
            <person name="Sutheeworapong S."/>
            <person name="Jenjaroenpun P."/>
            <person name="Wongsurawat T."/>
            <person name="Nookeaw I."/>
            <person name="Cheawchanlertfa P."/>
            <person name="Kosugi A."/>
            <person name="Cheevadhanarak S."/>
            <person name="Ratanakhanokchai K."/>
        </authorList>
    </citation>
    <scope>NUCLEOTIDE SEQUENCE [LARGE SCALE GENOMIC DNA]</scope>
    <source>
        <strain evidence="2 3">CT4</strain>
    </source>
</reference>
<sequence length="132" mass="14899">MRKLINVIFVFMIISFVLWGIININIINTASLSKSTEGVNTISQDDYKELKSEFGQDFLGLLEDDCELKIHDEDGSYKLEFNGKYYDINGIASKLKSVGKIKEKGGLIIDKIGNGMEYFYEKISKKIDGVVS</sequence>
<dbReference type="OrthoDB" id="1911637at2"/>
<protein>
    <submittedName>
        <fullName evidence="2">Uncharacterized protein</fullName>
    </submittedName>
</protein>
<proteinExistence type="predicted"/>
<dbReference type="RefSeq" id="WP_128212531.1">
    <property type="nucleotide sequence ID" value="NZ_CP025746.1"/>
</dbReference>
<organism evidence="2 3">
    <name type="scientific">Clostridium manihotivorum</name>
    <dbReference type="NCBI Taxonomy" id="2320868"/>
    <lineage>
        <taxon>Bacteria</taxon>
        <taxon>Bacillati</taxon>
        <taxon>Bacillota</taxon>
        <taxon>Clostridia</taxon>
        <taxon>Eubacteriales</taxon>
        <taxon>Clostridiaceae</taxon>
        <taxon>Clostridium</taxon>
    </lineage>
</organism>
<feature type="transmembrane region" description="Helical" evidence="1">
    <location>
        <begin position="7"/>
        <end position="27"/>
    </location>
</feature>